<gene>
    <name evidence="5" type="ORF">R3P38DRAFT_2511591</name>
</gene>
<dbReference type="Pfam" id="PF00135">
    <property type="entry name" value="COesterase"/>
    <property type="match status" value="1"/>
</dbReference>
<evidence type="ECO:0000259" key="4">
    <source>
        <dbReference type="Pfam" id="PF00135"/>
    </source>
</evidence>
<reference evidence="5 6" key="1">
    <citation type="journal article" date="2024" name="J Genomics">
        <title>Draft genome sequencing and assembly of Favolaschia claudopus CIRM-BRFM 2984 isolated from oak limbs.</title>
        <authorList>
            <person name="Navarro D."/>
            <person name="Drula E."/>
            <person name="Chaduli D."/>
            <person name="Cazenave R."/>
            <person name="Ahrendt S."/>
            <person name="Wang J."/>
            <person name="Lipzen A."/>
            <person name="Daum C."/>
            <person name="Barry K."/>
            <person name="Grigoriev I.V."/>
            <person name="Favel A."/>
            <person name="Rosso M.N."/>
            <person name="Martin F."/>
        </authorList>
    </citation>
    <scope>NUCLEOTIDE SEQUENCE [LARGE SCALE GENOMIC DNA]</scope>
    <source>
        <strain evidence="5 6">CIRM-BRFM 2984</strain>
    </source>
</reference>
<comment type="caution">
    <text evidence="5">The sequence shown here is derived from an EMBL/GenBank/DDBJ whole genome shotgun (WGS) entry which is preliminary data.</text>
</comment>
<evidence type="ECO:0000313" key="5">
    <source>
        <dbReference type="EMBL" id="KAK7042779.1"/>
    </source>
</evidence>
<organism evidence="5 6">
    <name type="scientific">Favolaschia claudopus</name>
    <dbReference type="NCBI Taxonomy" id="2862362"/>
    <lineage>
        <taxon>Eukaryota</taxon>
        <taxon>Fungi</taxon>
        <taxon>Dikarya</taxon>
        <taxon>Basidiomycota</taxon>
        <taxon>Agaricomycotina</taxon>
        <taxon>Agaricomycetes</taxon>
        <taxon>Agaricomycetidae</taxon>
        <taxon>Agaricales</taxon>
        <taxon>Marasmiineae</taxon>
        <taxon>Mycenaceae</taxon>
        <taxon>Favolaschia</taxon>
    </lineage>
</organism>
<dbReference type="GO" id="GO:0016787">
    <property type="term" value="F:hydrolase activity"/>
    <property type="evidence" value="ECO:0007669"/>
    <property type="project" value="UniProtKB-KW"/>
</dbReference>
<evidence type="ECO:0000256" key="1">
    <source>
        <dbReference type="ARBA" id="ARBA00005964"/>
    </source>
</evidence>
<dbReference type="SUPFAM" id="SSF53474">
    <property type="entry name" value="alpha/beta-Hydrolases"/>
    <property type="match status" value="1"/>
</dbReference>
<name>A0AAW0CSS9_9AGAR</name>
<dbReference type="Gene3D" id="3.40.50.1820">
    <property type="entry name" value="alpha/beta hydrolase"/>
    <property type="match status" value="1"/>
</dbReference>
<dbReference type="PANTHER" id="PTHR11559">
    <property type="entry name" value="CARBOXYLESTERASE"/>
    <property type="match status" value="1"/>
</dbReference>
<dbReference type="Proteomes" id="UP001362999">
    <property type="component" value="Unassembled WGS sequence"/>
</dbReference>
<keyword evidence="6" id="KW-1185">Reference proteome</keyword>
<dbReference type="EC" id="3.1.1.-" evidence="3"/>
<evidence type="ECO:0000256" key="2">
    <source>
        <dbReference type="ARBA" id="ARBA00022801"/>
    </source>
</evidence>
<keyword evidence="2 3" id="KW-0378">Hydrolase</keyword>
<comment type="similarity">
    <text evidence="1 3">Belongs to the type-B carboxylesterase/lipase family.</text>
</comment>
<feature type="chain" id="PRO_5043090227" description="Carboxylic ester hydrolase" evidence="3">
    <location>
        <begin position="22"/>
        <end position="547"/>
    </location>
</feature>
<dbReference type="InterPro" id="IPR029058">
    <property type="entry name" value="AB_hydrolase_fold"/>
</dbReference>
<evidence type="ECO:0000313" key="6">
    <source>
        <dbReference type="Proteomes" id="UP001362999"/>
    </source>
</evidence>
<dbReference type="InterPro" id="IPR050309">
    <property type="entry name" value="Type-B_Carboxylest/Lipase"/>
</dbReference>
<dbReference type="AlphaFoldDB" id="A0AAW0CSS9"/>
<dbReference type="InterPro" id="IPR002018">
    <property type="entry name" value="CarbesteraseB"/>
</dbReference>
<keyword evidence="3" id="KW-0732">Signal</keyword>
<dbReference type="EMBL" id="JAWWNJ010000013">
    <property type="protein sequence ID" value="KAK7042779.1"/>
    <property type="molecule type" value="Genomic_DNA"/>
</dbReference>
<feature type="domain" description="Carboxylesterase type B" evidence="4">
    <location>
        <begin position="27"/>
        <end position="503"/>
    </location>
</feature>
<proteinExistence type="inferred from homology"/>
<accession>A0AAW0CSS9</accession>
<dbReference type="PROSITE" id="PS00122">
    <property type="entry name" value="CARBOXYLESTERASE_B_1"/>
    <property type="match status" value="1"/>
</dbReference>
<evidence type="ECO:0000256" key="3">
    <source>
        <dbReference type="RuleBase" id="RU361235"/>
    </source>
</evidence>
<dbReference type="InterPro" id="IPR019826">
    <property type="entry name" value="Carboxylesterase_B_AS"/>
</dbReference>
<feature type="signal peptide" evidence="3">
    <location>
        <begin position="1"/>
        <end position="21"/>
    </location>
</feature>
<dbReference type="InterPro" id="IPR019819">
    <property type="entry name" value="Carboxylesterase_B_CS"/>
</dbReference>
<sequence length="547" mass="60179">MHLSFLVPLFALSSHFPRVVGATVNAPTTSLSYGTFQGLRSGNLTKFLGIPFAEAGRFERPREPRVLHGLMQNATTHGAACPQQKLTVPPGLDFIPAEYPSVSEDCLTLDVFRPAHINPNTKLPVYVWIYGGGFDVGNSRDFDLAPVVERSIESGQPIVAVTINYRLNAFGYLMGKEAAAAGISNLGLRDQTFALRWVQKHIARFGGDSGRVVVGGQSAGSVSTSYLTLDNALNSNKLFHGVWLQSGPAFHVPHLLDDQDIYDSLVRSTNCSSEARDTLECLKHVPFEALSRAINDTDSFFSYRSVNLVWTPRIDGDVVMRDPWVSVRAGAYAKIPIVAGTCEDEGTLFALSSLNVTTDAQFFEYVHSNFFPNITGAQLAELARLYPRDPTQGSPYNTGTDFQLSPEFKRLASFIGDMAMTSPLRYFTQHASARQNVWQWLVRANKAVYGALGATHGSDDPIWFTTTTSLGTQGMDRMLNFVNTLNPNKHVVLGYTATVWPKHNVPSGGSNSSLLVLNDDDFTVIADDFRKEGTNYFNQLRLESARD</sequence>
<protein>
    <recommendedName>
        <fullName evidence="3">Carboxylic ester hydrolase</fullName>
        <ecNumber evidence="3">3.1.1.-</ecNumber>
    </recommendedName>
</protein>
<dbReference type="PROSITE" id="PS00941">
    <property type="entry name" value="CARBOXYLESTERASE_B_2"/>
    <property type="match status" value="1"/>
</dbReference>